<name>A0A1L1PBS6_HYDIT</name>
<evidence type="ECO:0000256" key="1">
    <source>
        <dbReference type="SAM" id="Phobius"/>
    </source>
</evidence>
<sequence>MSVRKIIPSVPEVGREAVIVLAGALLAALVIGQLPGVRAWIKRQWDGAQPPGAT</sequence>
<evidence type="ECO:0000313" key="3">
    <source>
        <dbReference type="Proteomes" id="UP000028878"/>
    </source>
</evidence>
<dbReference type="Proteomes" id="UP000028878">
    <property type="component" value="Unassembled WGS sequence"/>
</dbReference>
<keyword evidence="1" id="KW-0472">Membrane</keyword>
<organism evidence="2 3">
    <name type="scientific">Hydrogenophaga intermedia</name>
    <dbReference type="NCBI Taxonomy" id="65786"/>
    <lineage>
        <taxon>Bacteria</taxon>
        <taxon>Pseudomonadati</taxon>
        <taxon>Pseudomonadota</taxon>
        <taxon>Betaproteobacteria</taxon>
        <taxon>Burkholderiales</taxon>
        <taxon>Comamonadaceae</taxon>
        <taxon>Hydrogenophaga</taxon>
    </lineage>
</organism>
<keyword evidence="1" id="KW-1133">Transmembrane helix</keyword>
<accession>A0A1L1PBS6</accession>
<evidence type="ECO:0000313" key="2">
    <source>
        <dbReference type="EMBL" id="CDN87482.1"/>
    </source>
</evidence>
<dbReference type="AlphaFoldDB" id="A0A1L1PBS6"/>
<feature type="transmembrane region" description="Helical" evidence="1">
    <location>
        <begin position="17"/>
        <end position="37"/>
    </location>
</feature>
<gene>
    <name evidence="2" type="ORF">BN948_01904</name>
</gene>
<proteinExistence type="predicted"/>
<keyword evidence="1" id="KW-0812">Transmembrane</keyword>
<keyword evidence="3" id="KW-1185">Reference proteome</keyword>
<protein>
    <submittedName>
        <fullName evidence="2">Uncharacterized protein</fullName>
    </submittedName>
</protein>
<dbReference type="RefSeq" id="WP_156037834.1">
    <property type="nucleotide sequence ID" value="NZ_CCAE010000011.1"/>
</dbReference>
<reference evidence="3" key="1">
    <citation type="submission" date="2014-11" db="EMBL/GenBank/DDBJ databases">
        <title>Draft genome sequence of Hydrogenophaga intermedia S1.</title>
        <authorList>
            <person name="Gan H.M."/>
            <person name="Chew T.H."/>
            <person name="Stolz A."/>
        </authorList>
    </citation>
    <scope>NUCLEOTIDE SEQUENCE [LARGE SCALE GENOMIC DNA]</scope>
    <source>
        <strain evidence="3">S1</strain>
    </source>
</reference>
<dbReference type="EMBL" id="CCAE010000011">
    <property type="protein sequence ID" value="CDN87482.1"/>
    <property type="molecule type" value="Genomic_DNA"/>
</dbReference>